<keyword evidence="5 6" id="KW-0067">ATP-binding</keyword>
<evidence type="ECO:0000313" key="9">
    <source>
        <dbReference type="EMBL" id="KAJ7614818.1"/>
    </source>
</evidence>
<dbReference type="Pfam" id="PF00069">
    <property type="entry name" value="Pkinase"/>
    <property type="match status" value="1"/>
</dbReference>
<dbReference type="GO" id="GO:0010506">
    <property type="term" value="P:regulation of autophagy"/>
    <property type="evidence" value="ECO:0007669"/>
    <property type="project" value="InterPro"/>
</dbReference>
<keyword evidence="10" id="KW-1185">Reference proteome</keyword>
<evidence type="ECO:0000256" key="4">
    <source>
        <dbReference type="ARBA" id="ARBA00022777"/>
    </source>
</evidence>
<feature type="domain" description="Protein kinase" evidence="8">
    <location>
        <begin position="21"/>
        <end position="290"/>
    </location>
</feature>
<gene>
    <name evidence="9" type="ORF">FB45DRAFT_758177</name>
</gene>
<evidence type="ECO:0000256" key="1">
    <source>
        <dbReference type="ARBA" id="ARBA00012513"/>
    </source>
</evidence>
<comment type="similarity">
    <text evidence="7">Belongs to the protein kinase superfamily.</text>
</comment>
<dbReference type="EC" id="2.7.11.1" evidence="1"/>
<keyword evidence="3 6" id="KW-0547">Nucleotide-binding</keyword>
<dbReference type="EMBL" id="JARKIF010000025">
    <property type="protein sequence ID" value="KAJ7614818.1"/>
    <property type="molecule type" value="Genomic_DNA"/>
</dbReference>
<dbReference type="GO" id="GO:0004674">
    <property type="term" value="F:protein serine/threonine kinase activity"/>
    <property type="evidence" value="ECO:0007669"/>
    <property type="project" value="UniProtKB-KW"/>
</dbReference>
<evidence type="ECO:0000256" key="7">
    <source>
        <dbReference type="RuleBase" id="RU000304"/>
    </source>
</evidence>
<dbReference type="InterPro" id="IPR008271">
    <property type="entry name" value="Ser/Thr_kinase_AS"/>
</dbReference>
<dbReference type="PROSITE" id="PS00107">
    <property type="entry name" value="PROTEIN_KINASE_ATP"/>
    <property type="match status" value="1"/>
</dbReference>
<accession>A0AAD7B9L2</accession>
<dbReference type="GO" id="GO:0000407">
    <property type="term" value="C:phagophore assembly site"/>
    <property type="evidence" value="ECO:0007669"/>
    <property type="project" value="TreeGrafter"/>
</dbReference>
<dbReference type="InterPro" id="IPR045269">
    <property type="entry name" value="Atg1-like"/>
</dbReference>
<dbReference type="PANTHER" id="PTHR24348">
    <property type="entry name" value="SERINE/THREONINE-PROTEIN KINASE UNC-51-RELATED"/>
    <property type="match status" value="1"/>
</dbReference>
<dbReference type="Proteomes" id="UP001221142">
    <property type="component" value="Unassembled WGS sequence"/>
</dbReference>
<reference evidence="9" key="1">
    <citation type="submission" date="2023-03" db="EMBL/GenBank/DDBJ databases">
        <title>Massive genome expansion in bonnet fungi (Mycena s.s.) driven by repeated elements and novel gene families across ecological guilds.</title>
        <authorList>
            <consortium name="Lawrence Berkeley National Laboratory"/>
            <person name="Harder C.B."/>
            <person name="Miyauchi S."/>
            <person name="Viragh M."/>
            <person name="Kuo A."/>
            <person name="Thoen E."/>
            <person name="Andreopoulos B."/>
            <person name="Lu D."/>
            <person name="Skrede I."/>
            <person name="Drula E."/>
            <person name="Henrissat B."/>
            <person name="Morin E."/>
            <person name="Kohler A."/>
            <person name="Barry K."/>
            <person name="LaButti K."/>
            <person name="Morin E."/>
            <person name="Salamov A."/>
            <person name="Lipzen A."/>
            <person name="Mereny Z."/>
            <person name="Hegedus B."/>
            <person name="Baldrian P."/>
            <person name="Stursova M."/>
            <person name="Weitz H."/>
            <person name="Taylor A."/>
            <person name="Grigoriev I.V."/>
            <person name="Nagy L.G."/>
            <person name="Martin F."/>
            <person name="Kauserud H."/>
        </authorList>
    </citation>
    <scope>NUCLEOTIDE SEQUENCE</scope>
    <source>
        <strain evidence="9">9284</strain>
    </source>
</reference>
<evidence type="ECO:0000256" key="2">
    <source>
        <dbReference type="ARBA" id="ARBA00022679"/>
    </source>
</evidence>
<name>A0AAD7B9L2_9AGAR</name>
<dbReference type="PANTHER" id="PTHR24348:SF22">
    <property type="entry name" value="NON-SPECIFIC SERINE_THREONINE PROTEIN KINASE"/>
    <property type="match status" value="1"/>
</dbReference>
<dbReference type="Gene3D" id="1.10.510.10">
    <property type="entry name" value="Transferase(Phosphotransferase) domain 1"/>
    <property type="match status" value="1"/>
</dbReference>
<dbReference type="PROSITE" id="PS00108">
    <property type="entry name" value="PROTEIN_KINASE_ST"/>
    <property type="match status" value="1"/>
</dbReference>
<dbReference type="PROSITE" id="PS50011">
    <property type="entry name" value="PROTEIN_KINASE_DOM"/>
    <property type="match status" value="1"/>
</dbReference>
<protein>
    <recommendedName>
        <fullName evidence="1">non-specific serine/threonine protein kinase</fullName>
        <ecNumber evidence="1">2.7.11.1</ecNumber>
    </recommendedName>
</protein>
<dbReference type="GO" id="GO:0016020">
    <property type="term" value="C:membrane"/>
    <property type="evidence" value="ECO:0007669"/>
    <property type="project" value="TreeGrafter"/>
</dbReference>
<keyword evidence="4 9" id="KW-0418">Kinase</keyword>
<keyword evidence="2" id="KW-0808">Transferase</keyword>
<dbReference type="Gene3D" id="3.30.200.20">
    <property type="entry name" value="Phosphorylase Kinase, domain 1"/>
    <property type="match status" value="1"/>
</dbReference>
<keyword evidence="7" id="KW-0723">Serine/threonine-protein kinase</keyword>
<dbReference type="GO" id="GO:0000045">
    <property type="term" value="P:autophagosome assembly"/>
    <property type="evidence" value="ECO:0007669"/>
    <property type="project" value="TreeGrafter"/>
</dbReference>
<dbReference type="SMART" id="SM00220">
    <property type="entry name" value="S_TKc"/>
    <property type="match status" value="1"/>
</dbReference>
<evidence type="ECO:0000313" key="10">
    <source>
        <dbReference type="Proteomes" id="UP001221142"/>
    </source>
</evidence>
<dbReference type="AlphaFoldDB" id="A0AAD7B9L2"/>
<proteinExistence type="inferred from homology"/>
<organism evidence="9 10">
    <name type="scientific">Roridomyces roridus</name>
    <dbReference type="NCBI Taxonomy" id="1738132"/>
    <lineage>
        <taxon>Eukaryota</taxon>
        <taxon>Fungi</taxon>
        <taxon>Dikarya</taxon>
        <taxon>Basidiomycota</taxon>
        <taxon>Agaricomycotina</taxon>
        <taxon>Agaricomycetes</taxon>
        <taxon>Agaricomycetidae</taxon>
        <taxon>Agaricales</taxon>
        <taxon>Marasmiineae</taxon>
        <taxon>Mycenaceae</taxon>
        <taxon>Roridomyces</taxon>
    </lineage>
</organism>
<dbReference type="InterPro" id="IPR011009">
    <property type="entry name" value="Kinase-like_dom_sf"/>
</dbReference>
<dbReference type="GO" id="GO:0005524">
    <property type="term" value="F:ATP binding"/>
    <property type="evidence" value="ECO:0007669"/>
    <property type="project" value="UniProtKB-UniRule"/>
</dbReference>
<dbReference type="InterPro" id="IPR000719">
    <property type="entry name" value="Prot_kinase_dom"/>
</dbReference>
<dbReference type="GO" id="GO:0005776">
    <property type="term" value="C:autophagosome"/>
    <property type="evidence" value="ECO:0007669"/>
    <property type="project" value="TreeGrafter"/>
</dbReference>
<sequence>MPHFKKRIPNLTGCVVDDGALLLKKLVGSGAFGKLYRGSSLSSSESKPRVYAVKCLRNTRMYDGQESLAGNERHFHSLVSNHPNIVTLHRHFTDSSKKHIFFVMDFHSSGDMSVAIADGLYHKNSTLIKRTFTQLVDAVKFCHNLGVYHRDIKPENILVDHDGGNPCLTDFGLATSYVNTYEYECGTVPYMSPGAFPFCPQGLLAYSRCVDDAWALGITLINLVASQLPWHAARVSTDGRFKEFIRGKKSFLHRHQPLSRPLIRLLARLLHLDPWKRIPLAEFAEKLEGIDELCISEEELVRASEGMREWAMWEVPGRPLAAGSRRGLWSPSRLYPPVGLLLEKRAKDIAVCSGGCDSGASDRDDH</sequence>
<evidence type="ECO:0000256" key="6">
    <source>
        <dbReference type="PROSITE-ProRule" id="PRU10141"/>
    </source>
</evidence>
<dbReference type="InterPro" id="IPR017441">
    <property type="entry name" value="Protein_kinase_ATP_BS"/>
</dbReference>
<evidence type="ECO:0000256" key="5">
    <source>
        <dbReference type="ARBA" id="ARBA00022840"/>
    </source>
</evidence>
<evidence type="ECO:0000256" key="3">
    <source>
        <dbReference type="ARBA" id="ARBA00022741"/>
    </source>
</evidence>
<dbReference type="SUPFAM" id="SSF56112">
    <property type="entry name" value="Protein kinase-like (PK-like)"/>
    <property type="match status" value="1"/>
</dbReference>
<dbReference type="GO" id="GO:0005829">
    <property type="term" value="C:cytosol"/>
    <property type="evidence" value="ECO:0007669"/>
    <property type="project" value="TreeGrafter"/>
</dbReference>
<feature type="binding site" evidence="6">
    <location>
        <position position="54"/>
    </location>
    <ligand>
        <name>ATP</name>
        <dbReference type="ChEBI" id="CHEBI:30616"/>
    </ligand>
</feature>
<evidence type="ECO:0000259" key="8">
    <source>
        <dbReference type="PROSITE" id="PS50011"/>
    </source>
</evidence>
<comment type="caution">
    <text evidence="9">The sequence shown here is derived from an EMBL/GenBank/DDBJ whole genome shotgun (WGS) entry which is preliminary data.</text>
</comment>